<name>A0A9P8FES1_AURME</name>
<feature type="region of interest" description="Disordered" evidence="2">
    <location>
        <begin position="620"/>
        <end position="642"/>
    </location>
</feature>
<proteinExistence type="predicted"/>
<gene>
    <name evidence="3" type="ORF">KCU98_g14159</name>
</gene>
<reference evidence="3" key="2">
    <citation type="submission" date="2021-08" db="EMBL/GenBank/DDBJ databases">
        <authorList>
            <person name="Gostincar C."/>
            <person name="Sun X."/>
            <person name="Song Z."/>
            <person name="Gunde-Cimerman N."/>
        </authorList>
    </citation>
    <scope>NUCLEOTIDE SEQUENCE</scope>
    <source>
        <strain evidence="3">EXF-9298</strain>
    </source>
</reference>
<accession>A0A9P8FES1</accession>
<protein>
    <submittedName>
        <fullName evidence="3">Uncharacterized protein</fullName>
    </submittedName>
</protein>
<dbReference type="Gene3D" id="6.10.280.230">
    <property type="match status" value="1"/>
</dbReference>
<dbReference type="AlphaFoldDB" id="A0A9P8FES1"/>
<feature type="compositionally biased region" description="Polar residues" evidence="2">
    <location>
        <begin position="71"/>
        <end position="93"/>
    </location>
</feature>
<feature type="compositionally biased region" description="Low complexity" evidence="2">
    <location>
        <begin position="106"/>
        <end position="119"/>
    </location>
</feature>
<evidence type="ECO:0000256" key="1">
    <source>
        <dbReference type="SAM" id="Coils"/>
    </source>
</evidence>
<dbReference type="Proteomes" id="UP000729357">
    <property type="component" value="Unassembled WGS sequence"/>
</dbReference>
<feature type="region of interest" description="Disordered" evidence="2">
    <location>
        <begin position="15"/>
        <end position="47"/>
    </location>
</feature>
<evidence type="ECO:0000313" key="3">
    <source>
        <dbReference type="EMBL" id="KAG9970940.1"/>
    </source>
</evidence>
<feature type="region of interest" description="Disordered" evidence="2">
    <location>
        <begin position="59"/>
        <end position="93"/>
    </location>
</feature>
<feature type="compositionally biased region" description="Polar residues" evidence="2">
    <location>
        <begin position="15"/>
        <end position="37"/>
    </location>
</feature>
<keyword evidence="4" id="KW-1185">Reference proteome</keyword>
<comment type="caution">
    <text evidence="3">The sequence shown here is derived from an EMBL/GenBank/DDBJ whole genome shotgun (WGS) entry which is preliminary data.</text>
</comment>
<evidence type="ECO:0000313" key="4">
    <source>
        <dbReference type="Proteomes" id="UP000729357"/>
    </source>
</evidence>
<feature type="region of interest" description="Disordered" evidence="2">
    <location>
        <begin position="106"/>
        <end position="147"/>
    </location>
</feature>
<sequence length="642" mass="71937">MSDALCGPSNAVQNLAKHSSVDRTLQQDRLVSRQSPGQGFRSYDPNVASLDPEFEAFQNGHGSSLAGPSWAASSLSNFHSQPPPFQSASPVPSASWTQDFNRLSISSPQQSQFQPAPQAWHNHFGQPAQQSAALHAPPSQIQPPSARFQPSLAFNHMYSAPQYASQSQPFQQQQQQQQQYLPQDQFDEAAFEAAFDAALQDAAVDQDSSMQEHEQLDTFDFDSFLPDIYPHLPLFRLALADALVTNTDESLHRAAKIVGLLIQHPQIMNPVDAMLFRPLLSALNDPKRTLFSQRYGYEPALNEMLDGLAQQTENTRVDIDASTEQLLASYADLLWQRTESNHLQPKNVPRSADNAYWLEHFFQEEDSSSAQNITQHSAKLLTESFNRQVISDPHSQALSRVLDMEYEVYSKRPALSAFPTQQPASAQEREATLFNMMEHILTAPETVEALEAMAPQTLQDYEHQLRLLEQQSRTGHVVPQGASATEQEHAENSIMQTPRELNAMEDLLESAFADGLSKDLMNEQAERQRQEQRELDRQNDDELAQTAANLLERVSDNQTSKFKNSAFLGLMRQLADREIRVEGDKMVPTNTNTHNDLSNNHTSETVDKDGQEVVSLLNQPGSMMDQDPELMMTSPFASADDY</sequence>
<keyword evidence="1" id="KW-0175">Coiled coil</keyword>
<organism evidence="3 4">
    <name type="scientific">Aureobasidium melanogenum</name>
    <name type="common">Aureobasidium pullulans var. melanogenum</name>
    <dbReference type="NCBI Taxonomy" id="46634"/>
    <lineage>
        <taxon>Eukaryota</taxon>
        <taxon>Fungi</taxon>
        <taxon>Dikarya</taxon>
        <taxon>Ascomycota</taxon>
        <taxon>Pezizomycotina</taxon>
        <taxon>Dothideomycetes</taxon>
        <taxon>Dothideomycetidae</taxon>
        <taxon>Dothideales</taxon>
        <taxon>Saccotheciaceae</taxon>
        <taxon>Aureobasidium</taxon>
    </lineage>
</organism>
<feature type="non-terminal residue" evidence="3">
    <location>
        <position position="642"/>
    </location>
</feature>
<evidence type="ECO:0000256" key="2">
    <source>
        <dbReference type="SAM" id="MobiDB-lite"/>
    </source>
</evidence>
<feature type="coiled-coil region" evidence="1">
    <location>
        <begin position="513"/>
        <end position="545"/>
    </location>
</feature>
<reference evidence="3" key="1">
    <citation type="journal article" date="2021" name="J Fungi (Basel)">
        <title>Virulence traits and population genomics of the black yeast Aureobasidium melanogenum.</title>
        <authorList>
            <person name="Cernosa A."/>
            <person name="Sun X."/>
            <person name="Gostincar C."/>
            <person name="Fang C."/>
            <person name="Gunde-Cimerman N."/>
            <person name="Song Z."/>
        </authorList>
    </citation>
    <scope>NUCLEOTIDE SEQUENCE</scope>
    <source>
        <strain evidence="3">EXF-9298</strain>
    </source>
</reference>
<dbReference type="EMBL" id="JAHFXS010002752">
    <property type="protein sequence ID" value="KAG9970940.1"/>
    <property type="molecule type" value="Genomic_DNA"/>
</dbReference>